<dbReference type="PROSITE" id="PS50977">
    <property type="entry name" value="HTH_TETR_2"/>
    <property type="match status" value="1"/>
</dbReference>
<dbReference type="SUPFAM" id="SSF46689">
    <property type="entry name" value="Homeodomain-like"/>
    <property type="match status" value="1"/>
</dbReference>
<keyword evidence="3" id="KW-1185">Reference proteome</keyword>
<dbReference type="InterPro" id="IPR036271">
    <property type="entry name" value="Tet_transcr_reg_TetR-rel_C_sf"/>
</dbReference>
<dbReference type="Gene3D" id="1.10.357.10">
    <property type="entry name" value="Tetracycline Repressor, domain 2"/>
    <property type="match status" value="1"/>
</dbReference>
<organism evidence="2 3">
    <name type="scientific">Acidiferrobacter thiooxydans</name>
    <dbReference type="NCBI Taxonomy" id="163359"/>
    <lineage>
        <taxon>Bacteria</taxon>
        <taxon>Pseudomonadati</taxon>
        <taxon>Pseudomonadota</taxon>
        <taxon>Gammaproteobacteria</taxon>
        <taxon>Acidiferrobacterales</taxon>
        <taxon>Acidiferrobacteraceae</taxon>
        <taxon>Acidiferrobacter</taxon>
    </lineage>
</organism>
<protein>
    <submittedName>
        <fullName evidence="2">TetR family transcriptional regulator</fullName>
    </submittedName>
</protein>
<name>A0A1C2G1Y5_9GAMM</name>
<dbReference type="GO" id="GO:0003677">
    <property type="term" value="F:DNA binding"/>
    <property type="evidence" value="ECO:0007669"/>
    <property type="project" value="UniProtKB-UniRule"/>
</dbReference>
<dbReference type="Gene3D" id="1.10.10.60">
    <property type="entry name" value="Homeodomain-like"/>
    <property type="match status" value="1"/>
</dbReference>
<gene>
    <name evidence="2" type="ORF">C4900_03295</name>
</gene>
<dbReference type="OrthoDB" id="6860332at2"/>
<dbReference type="InterPro" id="IPR001647">
    <property type="entry name" value="HTH_TetR"/>
</dbReference>
<evidence type="ECO:0000256" key="1">
    <source>
        <dbReference type="ARBA" id="ARBA00023125"/>
    </source>
</evidence>
<dbReference type="InterPro" id="IPR013573">
    <property type="entry name" value="Tscrpt_reg_YcdC_C"/>
</dbReference>
<dbReference type="RefSeq" id="WP_065969997.1">
    <property type="nucleotide sequence ID" value="NZ_CP080624.1"/>
</dbReference>
<keyword evidence="1" id="KW-0238">DNA-binding</keyword>
<comment type="caution">
    <text evidence="2">The sequence shown here is derived from an EMBL/GenBank/DDBJ whole genome shotgun (WGS) entry which is preliminary data.</text>
</comment>
<proteinExistence type="predicted"/>
<dbReference type="PANTHER" id="PTHR30328">
    <property type="entry name" value="TRANSCRIPTIONAL REPRESSOR"/>
    <property type="match status" value="1"/>
</dbReference>
<dbReference type="AlphaFoldDB" id="A0A1C2G1Y5"/>
<accession>A0A1C2G1Y5</accession>
<dbReference type="InterPro" id="IPR009057">
    <property type="entry name" value="Homeodomain-like_sf"/>
</dbReference>
<dbReference type="GO" id="GO:0045892">
    <property type="term" value="P:negative regulation of DNA-templated transcription"/>
    <property type="evidence" value="ECO:0007669"/>
    <property type="project" value="InterPro"/>
</dbReference>
<dbReference type="EMBL" id="PSYR01000001">
    <property type="protein sequence ID" value="RCN58799.1"/>
    <property type="molecule type" value="Genomic_DNA"/>
</dbReference>
<dbReference type="Proteomes" id="UP000253250">
    <property type="component" value="Unassembled WGS sequence"/>
</dbReference>
<dbReference type="SUPFAM" id="SSF48498">
    <property type="entry name" value="Tetracyclin repressor-like, C-terminal domain"/>
    <property type="match status" value="1"/>
</dbReference>
<evidence type="ECO:0000313" key="3">
    <source>
        <dbReference type="Proteomes" id="UP000253250"/>
    </source>
</evidence>
<dbReference type="PRINTS" id="PR00455">
    <property type="entry name" value="HTHTETR"/>
</dbReference>
<evidence type="ECO:0000313" key="2">
    <source>
        <dbReference type="EMBL" id="RCN58799.1"/>
    </source>
</evidence>
<dbReference type="Pfam" id="PF00440">
    <property type="entry name" value="TetR_N"/>
    <property type="match status" value="1"/>
</dbReference>
<dbReference type="PANTHER" id="PTHR30328:SF54">
    <property type="entry name" value="HTH-TYPE TRANSCRIPTIONAL REPRESSOR SCO4008"/>
    <property type="match status" value="1"/>
</dbReference>
<dbReference type="STRING" id="163359.A9R16_10900"/>
<reference evidence="2 3" key="1">
    <citation type="submission" date="2018-02" db="EMBL/GenBank/DDBJ databases">
        <title>Insights into the biology of acidophilic members of the Acidiferrobacteraceae family derived from comparative genomic analyses.</title>
        <authorList>
            <person name="Issotta F."/>
            <person name="Thyssen C."/>
            <person name="Mena C."/>
            <person name="Moya A."/>
            <person name="Bellenberg S."/>
            <person name="Sproer C."/>
            <person name="Covarrubias P.C."/>
            <person name="Sand W."/>
            <person name="Quatrini R."/>
            <person name="Vera M."/>
        </authorList>
    </citation>
    <scope>NUCLEOTIDE SEQUENCE [LARGE SCALE GENOMIC DNA]</scope>
    <source>
        <strain evidence="3">m-1</strain>
    </source>
</reference>
<sequence>MSPLATCANPGRQTIEHRILEAAEEDFAQAGFAGARTAAIAARAGIPKANLHYYFKTKEALYRAVLDRILSLWLSETDIIRAEVAPAFALEHYIRAKMVLAMTHPQASRVFAHEILHGAPHIKDYLRTELRRLVAAKSRVIEGWVAAGLMAPIDPPHLFFTIWAATQTYADFDSQVCAVLGVRHLDAAHQTRAADHVVTLILRGCGLANAPKTRPFAARRPRKATIARGARRPVR</sequence>
<dbReference type="InterPro" id="IPR050109">
    <property type="entry name" value="HTH-type_TetR-like_transc_reg"/>
</dbReference>
<dbReference type="Pfam" id="PF08362">
    <property type="entry name" value="TetR_C_3"/>
    <property type="match status" value="1"/>
</dbReference>